<evidence type="ECO:0000256" key="1">
    <source>
        <dbReference type="SAM" id="Phobius"/>
    </source>
</evidence>
<comment type="caution">
    <text evidence="2">The sequence shown here is derived from an EMBL/GenBank/DDBJ whole genome shotgun (WGS) entry which is preliminary data.</text>
</comment>
<proteinExistence type="predicted"/>
<dbReference type="EMBL" id="JABFAD010000006">
    <property type="protein sequence ID" value="MBA0799733.1"/>
    <property type="molecule type" value="Genomic_DNA"/>
</dbReference>
<dbReference type="AlphaFoldDB" id="A0A7J9GQ85"/>
<evidence type="ECO:0000313" key="3">
    <source>
        <dbReference type="Proteomes" id="UP000593560"/>
    </source>
</evidence>
<feature type="transmembrane region" description="Helical" evidence="1">
    <location>
        <begin position="40"/>
        <end position="62"/>
    </location>
</feature>
<evidence type="ECO:0000313" key="2">
    <source>
        <dbReference type="EMBL" id="MBA0799733.1"/>
    </source>
</evidence>
<name>A0A7J9GQ85_9ROSI</name>
<sequence length="77" mass="9199">MEMMENSLSMRSFPRIFPNDMSSFWIRFLVQVFNVVGCEIWMHLLLCNPSYVLIPNLIFFFLRRLKESIVFANGSHH</sequence>
<keyword evidence="1" id="KW-1133">Transmembrane helix</keyword>
<keyword evidence="1" id="KW-0472">Membrane</keyword>
<reference evidence="2 3" key="1">
    <citation type="journal article" date="2019" name="Genome Biol. Evol.">
        <title>Insights into the evolution of the New World diploid cottons (Gossypium, subgenus Houzingenia) based on genome sequencing.</title>
        <authorList>
            <person name="Grover C.E."/>
            <person name="Arick M.A. 2nd"/>
            <person name="Thrash A."/>
            <person name="Conover J.L."/>
            <person name="Sanders W.S."/>
            <person name="Peterson D.G."/>
            <person name="Frelichowski J.E."/>
            <person name="Scheffler J.A."/>
            <person name="Scheffler B.E."/>
            <person name="Wendel J.F."/>
        </authorList>
    </citation>
    <scope>NUCLEOTIDE SEQUENCE [LARGE SCALE GENOMIC DNA]</scope>
    <source>
        <strain evidence="2">0</strain>
        <tissue evidence="2">Leaf</tissue>
    </source>
</reference>
<organism evidence="2 3">
    <name type="scientific">Gossypium harknessii</name>
    <dbReference type="NCBI Taxonomy" id="34285"/>
    <lineage>
        <taxon>Eukaryota</taxon>
        <taxon>Viridiplantae</taxon>
        <taxon>Streptophyta</taxon>
        <taxon>Embryophyta</taxon>
        <taxon>Tracheophyta</taxon>
        <taxon>Spermatophyta</taxon>
        <taxon>Magnoliopsida</taxon>
        <taxon>eudicotyledons</taxon>
        <taxon>Gunneridae</taxon>
        <taxon>Pentapetalae</taxon>
        <taxon>rosids</taxon>
        <taxon>malvids</taxon>
        <taxon>Malvales</taxon>
        <taxon>Malvaceae</taxon>
        <taxon>Malvoideae</taxon>
        <taxon>Gossypium</taxon>
    </lineage>
</organism>
<dbReference type="Proteomes" id="UP000593560">
    <property type="component" value="Unassembled WGS sequence"/>
</dbReference>
<accession>A0A7J9GQ85</accession>
<keyword evidence="1" id="KW-0812">Transmembrane</keyword>
<protein>
    <submittedName>
        <fullName evidence="2">Uncharacterized protein</fullName>
    </submittedName>
</protein>
<keyword evidence="3" id="KW-1185">Reference proteome</keyword>
<gene>
    <name evidence="2" type="ORF">Gohar_010229</name>
</gene>